<keyword evidence="1" id="KW-1133">Transmembrane helix</keyword>
<gene>
    <name evidence="2" type="ORF">SAMN04244559_02528</name>
</gene>
<evidence type="ECO:0000313" key="3">
    <source>
        <dbReference type="Proteomes" id="UP000182983"/>
    </source>
</evidence>
<evidence type="ECO:0000313" key="2">
    <source>
        <dbReference type="EMBL" id="SEH48166.1"/>
    </source>
</evidence>
<dbReference type="Pfam" id="PF07963">
    <property type="entry name" value="N_methyl"/>
    <property type="match status" value="1"/>
</dbReference>
<dbReference type="AlphaFoldDB" id="A0A1H6IJT3"/>
<evidence type="ECO:0000256" key="1">
    <source>
        <dbReference type="SAM" id="Phobius"/>
    </source>
</evidence>
<feature type="transmembrane region" description="Helical" evidence="1">
    <location>
        <begin position="12"/>
        <end position="33"/>
    </location>
</feature>
<dbReference type="EMBL" id="FNWO01000011">
    <property type="protein sequence ID" value="SEH48166.1"/>
    <property type="molecule type" value="Genomic_DNA"/>
</dbReference>
<organism evidence="2 3">
    <name type="scientific">Magnetospirillum fulvum</name>
    <name type="common">Rhodospirillum fulvum</name>
    <dbReference type="NCBI Taxonomy" id="1082"/>
    <lineage>
        <taxon>Bacteria</taxon>
        <taxon>Pseudomonadati</taxon>
        <taxon>Pseudomonadota</taxon>
        <taxon>Alphaproteobacteria</taxon>
        <taxon>Rhodospirillales</taxon>
        <taxon>Rhodospirillaceae</taxon>
        <taxon>Magnetospirillum</taxon>
    </lineage>
</organism>
<keyword evidence="1" id="KW-0472">Membrane</keyword>
<protein>
    <submittedName>
        <fullName evidence="2">General secretion pathway protein I</fullName>
    </submittedName>
</protein>
<keyword evidence="3" id="KW-1185">Reference proteome</keyword>
<dbReference type="NCBIfam" id="TIGR02532">
    <property type="entry name" value="IV_pilin_GFxxxE"/>
    <property type="match status" value="1"/>
</dbReference>
<proteinExistence type="predicted"/>
<dbReference type="InterPro" id="IPR012902">
    <property type="entry name" value="N_methyl_site"/>
</dbReference>
<accession>A0A1H6IJT3</accession>
<name>A0A1H6IJT3_MAGFU</name>
<sequence length="126" mass="12799">MTRPTDQGFALIEAMVAVTIIAAAAAAMVQVLADGAVRSRAIATQRTALLVAQSRLAAVGRESPVAPGFTSGTDGAFVWSVRIGPYQTGQGRSSAGDMFLVAVAVRTAGASSDAVELRSLRLAPPG</sequence>
<keyword evidence="1" id="KW-0812">Transmembrane</keyword>
<reference evidence="3" key="1">
    <citation type="submission" date="2016-10" db="EMBL/GenBank/DDBJ databases">
        <authorList>
            <person name="Varghese N."/>
            <person name="Submissions S."/>
        </authorList>
    </citation>
    <scope>NUCLEOTIDE SEQUENCE [LARGE SCALE GENOMIC DNA]</scope>
    <source>
        <strain evidence="3">DSM 13234</strain>
    </source>
</reference>
<dbReference type="RefSeq" id="WP_074769125.1">
    <property type="nucleotide sequence ID" value="NZ_FNWO01000011.1"/>
</dbReference>
<dbReference type="Proteomes" id="UP000182983">
    <property type="component" value="Unassembled WGS sequence"/>
</dbReference>